<dbReference type="AlphaFoldDB" id="A0A9D4L800"/>
<keyword evidence="2" id="KW-1185">Reference proteome</keyword>
<protein>
    <submittedName>
        <fullName evidence="1">Uncharacterized protein</fullName>
    </submittedName>
</protein>
<evidence type="ECO:0000313" key="1">
    <source>
        <dbReference type="EMBL" id="KAH3852131.1"/>
    </source>
</evidence>
<evidence type="ECO:0000313" key="2">
    <source>
        <dbReference type="Proteomes" id="UP000828390"/>
    </source>
</evidence>
<dbReference type="EMBL" id="JAIWYP010000003">
    <property type="protein sequence ID" value="KAH3852131.1"/>
    <property type="molecule type" value="Genomic_DNA"/>
</dbReference>
<reference evidence="1" key="1">
    <citation type="journal article" date="2019" name="bioRxiv">
        <title>The Genome of the Zebra Mussel, Dreissena polymorpha: A Resource for Invasive Species Research.</title>
        <authorList>
            <person name="McCartney M.A."/>
            <person name="Auch B."/>
            <person name="Kono T."/>
            <person name="Mallez S."/>
            <person name="Zhang Y."/>
            <person name="Obille A."/>
            <person name="Becker A."/>
            <person name="Abrahante J.E."/>
            <person name="Garbe J."/>
            <person name="Badalamenti J.P."/>
            <person name="Herman A."/>
            <person name="Mangelson H."/>
            <person name="Liachko I."/>
            <person name="Sullivan S."/>
            <person name="Sone E.D."/>
            <person name="Koren S."/>
            <person name="Silverstein K.A.T."/>
            <person name="Beckman K.B."/>
            <person name="Gohl D.M."/>
        </authorList>
    </citation>
    <scope>NUCLEOTIDE SEQUENCE</scope>
    <source>
        <strain evidence="1">Duluth1</strain>
        <tissue evidence="1">Whole animal</tissue>
    </source>
</reference>
<dbReference type="Proteomes" id="UP000828390">
    <property type="component" value="Unassembled WGS sequence"/>
</dbReference>
<proteinExistence type="predicted"/>
<sequence>MTDLLAREMLFADGAAIATHTGEDHQRLIDRLYKAYTNRLFTVRLKRQTSLAVSPTAYPALSM</sequence>
<comment type="caution">
    <text evidence="1">The sequence shown here is derived from an EMBL/GenBank/DDBJ whole genome shotgun (WGS) entry which is preliminary data.</text>
</comment>
<name>A0A9D4L800_DREPO</name>
<reference evidence="1" key="2">
    <citation type="submission" date="2020-11" db="EMBL/GenBank/DDBJ databases">
        <authorList>
            <person name="McCartney M.A."/>
            <person name="Auch B."/>
            <person name="Kono T."/>
            <person name="Mallez S."/>
            <person name="Becker A."/>
            <person name="Gohl D.M."/>
            <person name="Silverstein K.A.T."/>
            <person name="Koren S."/>
            <person name="Bechman K.B."/>
            <person name="Herman A."/>
            <person name="Abrahante J.E."/>
            <person name="Garbe J."/>
        </authorList>
    </citation>
    <scope>NUCLEOTIDE SEQUENCE</scope>
    <source>
        <strain evidence="1">Duluth1</strain>
        <tissue evidence="1">Whole animal</tissue>
    </source>
</reference>
<accession>A0A9D4L800</accession>
<organism evidence="1 2">
    <name type="scientific">Dreissena polymorpha</name>
    <name type="common">Zebra mussel</name>
    <name type="synonym">Mytilus polymorpha</name>
    <dbReference type="NCBI Taxonomy" id="45954"/>
    <lineage>
        <taxon>Eukaryota</taxon>
        <taxon>Metazoa</taxon>
        <taxon>Spiralia</taxon>
        <taxon>Lophotrochozoa</taxon>
        <taxon>Mollusca</taxon>
        <taxon>Bivalvia</taxon>
        <taxon>Autobranchia</taxon>
        <taxon>Heteroconchia</taxon>
        <taxon>Euheterodonta</taxon>
        <taxon>Imparidentia</taxon>
        <taxon>Neoheterodontei</taxon>
        <taxon>Myida</taxon>
        <taxon>Dreissenoidea</taxon>
        <taxon>Dreissenidae</taxon>
        <taxon>Dreissena</taxon>
    </lineage>
</organism>
<gene>
    <name evidence="1" type="ORF">DPMN_094629</name>
</gene>